<evidence type="ECO:0000256" key="9">
    <source>
        <dbReference type="ARBA" id="ARBA00023049"/>
    </source>
</evidence>
<comment type="function">
    <text evidence="13">Secreted metalloproteinase that allows assimilation of proteinaceous substrates. Shows high activities on basic nuclear substrates such as histone and protamine.</text>
</comment>
<dbReference type="Proteomes" id="UP000054007">
    <property type="component" value="Unassembled WGS sequence"/>
</dbReference>
<dbReference type="Pfam" id="PF02102">
    <property type="entry name" value="Peptidase_M35"/>
    <property type="match status" value="1"/>
</dbReference>
<dbReference type="SUPFAM" id="SSF55486">
    <property type="entry name" value="Metalloproteases ('zincins'), catalytic domain"/>
    <property type="match status" value="1"/>
</dbReference>
<evidence type="ECO:0000313" key="14">
    <source>
        <dbReference type="EMBL" id="KIY72455.1"/>
    </source>
</evidence>
<keyword evidence="3 13" id="KW-0645">Protease</keyword>
<dbReference type="EMBL" id="KN880443">
    <property type="protein sequence ID" value="KIY72455.1"/>
    <property type="molecule type" value="Genomic_DNA"/>
</dbReference>
<sequence>MFFASLALFACVALATPLQRSSGLQVEITAPTDAASVSDLTFTAKVTNSGDEDLKVLRYGTVLDSLPTRSFAIQKDGVDVAFTGVRMSVSLDENAENVFTVIGAGESVEVTHDVSALYDFDAAGAGTFTFSPLVDFMVAKADAALDTLAEVASNNFEVAISNVTPVALMAEATDKLEKRASVSCSTSTYSSFISSSYSEAKSLASLGVSYISSYGSSGSIFSAYFSGVSTSTVSSKLSAVASESSSSRTLSCTDPYGVCDGNVIAYTLIATTNIYYCSIFYNEVTTSRLCSGTSVASRNIRGGTTLHELTHAVADTDDITYGCANDQALSSSNKAINADNYNCFVTQVYASTQC</sequence>
<evidence type="ECO:0000313" key="15">
    <source>
        <dbReference type="Proteomes" id="UP000054007"/>
    </source>
</evidence>
<feature type="binding site" evidence="12">
    <location>
        <position position="318"/>
    </location>
    <ligand>
        <name>Zn(2+)</name>
        <dbReference type="ChEBI" id="CHEBI:29105"/>
        <note>catalytic</note>
    </ligand>
</feature>
<organism evidence="14 15">
    <name type="scientific">Cylindrobasidium torrendii FP15055 ss-10</name>
    <dbReference type="NCBI Taxonomy" id="1314674"/>
    <lineage>
        <taxon>Eukaryota</taxon>
        <taxon>Fungi</taxon>
        <taxon>Dikarya</taxon>
        <taxon>Basidiomycota</taxon>
        <taxon>Agaricomycotina</taxon>
        <taxon>Agaricomycetes</taxon>
        <taxon>Agaricomycetidae</taxon>
        <taxon>Agaricales</taxon>
        <taxon>Marasmiineae</taxon>
        <taxon>Physalacriaceae</taxon>
        <taxon>Cylindrobasidium</taxon>
    </lineage>
</organism>
<evidence type="ECO:0000256" key="8">
    <source>
        <dbReference type="ARBA" id="ARBA00022833"/>
    </source>
</evidence>
<protein>
    <recommendedName>
        <fullName evidence="13">Neutral protease 2</fullName>
        <ecNumber evidence="13">3.4.24.39</ecNumber>
    </recommendedName>
    <alternativeName>
        <fullName evidence="13">Deuterolysin</fullName>
    </alternativeName>
</protein>
<proteinExistence type="inferred from homology"/>
<dbReference type="GO" id="GO:0005576">
    <property type="term" value="C:extracellular region"/>
    <property type="evidence" value="ECO:0007669"/>
    <property type="project" value="UniProtKB-SubCell"/>
</dbReference>
<keyword evidence="13" id="KW-0964">Secreted</keyword>
<keyword evidence="6 13" id="KW-0732">Signal</keyword>
<evidence type="ECO:0000256" key="13">
    <source>
        <dbReference type="RuleBase" id="RU361126"/>
    </source>
</evidence>
<dbReference type="OrthoDB" id="412874at2759"/>
<feature type="signal peptide" evidence="13">
    <location>
        <begin position="1"/>
        <end position="23"/>
    </location>
</feature>
<keyword evidence="8 12" id="KW-0862">Zinc</keyword>
<evidence type="ECO:0000256" key="7">
    <source>
        <dbReference type="ARBA" id="ARBA00022801"/>
    </source>
</evidence>
<dbReference type="STRING" id="1314674.A0A0D7BQE4"/>
<keyword evidence="9 13" id="KW-0482">Metalloprotease</keyword>
<evidence type="ECO:0000256" key="3">
    <source>
        <dbReference type="ARBA" id="ARBA00022670"/>
    </source>
</evidence>
<accession>A0A0D7BQE4</accession>
<dbReference type="GO" id="GO:0046872">
    <property type="term" value="F:metal ion binding"/>
    <property type="evidence" value="ECO:0007669"/>
    <property type="project" value="UniProtKB-KW"/>
</dbReference>
<comment type="cofactor">
    <cofactor evidence="12 13">
        <name>Zn(2+)</name>
        <dbReference type="ChEBI" id="CHEBI:29105"/>
    </cofactor>
    <text evidence="12 13">Binds 1 zinc ion per subunit.</text>
</comment>
<feature type="active site" evidence="11">
    <location>
        <position position="308"/>
    </location>
</feature>
<dbReference type="InterPro" id="IPR001384">
    <property type="entry name" value="Peptidase_M35"/>
</dbReference>
<dbReference type="Gene3D" id="3.40.390.10">
    <property type="entry name" value="Collagenase (Catalytic Domain)"/>
    <property type="match status" value="1"/>
</dbReference>
<dbReference type="GO" id="GO:0004222">
    <property type="term" value="F:metalloendopeptidase activity"/>
    <property type="evidence" value="ECO:0007669"/>
    <property type="project" value="InterPro"/>
</dbReference>
<keyword evidence="7 13" id="KW-0378">Hydrolase</keyword>
<reference evidence="14 15" key="1">
    <citation type="journal article" date="2015" name="Fungal Genet. Biol.">
        <title>Evolution of novel wood decay mechanisms in Agaricales revealed by the genome sequences of Fistulina hepatica and Cylindrobasidium torrendii.</title>
        <authorList>
            <person name="Floudas D."/>
            <person name="Held B.W."/>
            <person name="Riley R."/>
            <person name="Nagy L.G."/>
            <person name="Koehler G."/>
            <person name="Ransdell A.S."/>
            <person name="Younus H."/>
            <person name="Chow J."/>
            <person name="Chiniquy J."/>
            <person name="Lipzen A."/>
            <person name="Tritt A."/>
            <person name="Sun H."/>
            <person name="Haridas S."/>
            <person name="LaButti K."/>
            <person name="Ohm R.A."/>
            <person name="Kues U."/>
            <person name="Blanchette R.A."/>
            <person name="Grigoriev I.V."/>
            <person name="Minto R.E."/>
            <person name="Hibbett D.S."/>
        </authorList>
    </citation>
    <scope>NUCLEOTIDE SEQUENCE [LARGE SCALE GENOMIC DNA]</scope>
    <source>
        <strain evidence="14 15">FP15055 ss-10</strain>
    </source>
</reference>
<evidence type="ECO:0000256" key="10">
    <source>
        <dbReference type="ARBA" id="ARBA00023145"/>
    </source>
</evidence>
<evidence type="ECO:0000256" key="11">
    <source>
        <dbReference type="PIRSR" id="PIRSR601384-1"/>
    </source>
</evidence>
<dbReference type="PANTHER" id="PTHR37016:SF3">
    <property type="entry name" value="NEUTRAL PROTEASE 2-RELATED"/>
    <property type="match status" value="1"/>
</dbReference>
<dbReference type="EC" id="3.4.24.39" evidence="13"/>
<feature type="binding site" evidence="12">
    <location>
        <position position="307"/>
    </location>
    <ligand>
        <name>Zn(2+)</name>
        <dbReference type="ChEBI" id="CHEBI:29105"/>
        <note>catalytic</note>
    </ligand>
</feature>
<dbReference type="InterPro" id="IPR050414">
    <property type="entry name" value="Fungal_M35_metalloproteases"/>
</dbReference>
<gene>
    <name evidence="14" type="ORF">CYLTODRAFT_434711</name>
</gene>
<dbReference type="Gene3D" id="2.60.40.2970">
    <property type="match status" value="1"/>
</dbReference>
<keyword evidence="4 13" id="KW-0165">Cleavage on pair of basic residues</keyword>
<feature type="chain" id="PRO_5005115174" description="Neutral protease 2" evidence="13">
    <location>
        <begin position="24"/>
        <end position="354"/>
    </location>
</feature>
<comment type="similarity">
    <text evidence="2 13">Belongs to the peptidase M35 family.</text>
</comment>
<evidence type="ECO:0000256" key="6">
    <source>
        <dbReference type="ARBA" id="ARBA00022729"/>
    </source>
</evidence>
<dbReference type="PRINTS" id="PR00768">
    <property type="entry name" value="DEUTEROLYSIN"/>
</dbReference>
<comment type="catalytic activity">
    <reaction evidence="1 13">
        <text>Preferential cleavage of bonds with hydrophobic residues in P1'. Also 3-Asn-|-Gln-4 and 8-Gly-|-Ser-9 bonds in insulin B chain.</text>
        <dbReference type="EC" id="3.4.24.39"/>
    </reaction>
</comment>
<comment type="subcellular location">
    <subcellularLocation>
        <location evidence="13">Secreted</location>
    </subcellularLocation>
</comment>
<evidence type="ECO:0000256" key="1">
    <source>
        <dbReference type="ARBA" id="ARBA00001187"/>
    </source>
</evidence>
<name>A0A0D7BQE4_9AGAR</name>
<evidence type="ECO:0000256" key="5">
    <source>
        <dbReference type="ARBA" id="ARBA00022723"/>
    </source>
</evidence>
<dbReference type="PANTHER" id="PTHR37016">
    <property type="match status" value="1"/>
</dbReference>
<keyword evidence="15" id="KW-1185">Reference proteome</keyword>
<evidence type="ECO:0000256" key="2">
    <source>
        <dbReference type="ARBA" id="ARBA00010279"/>
    </source>
</evidence>
<dbReference type="CDD" id="cd11008">
    <property type="entry name" value="M35_deuterolysin_like"/>
    <property type="match status" value="1"/>
</dbReference>
<feature type="binding site" evidence="12">
    <location>
        <position position="311"/>
    </location>
    <ligand>
        <name>Zn(2+)</name>
        <dbReference type="ChEBI" id="CHEBI:29105"/>
        <note>catalytic</note>
    </ligand>
</feature>
<keyword evidence="5 12" id="KW-0479">Metal-binding</keyword>
<dbReference type="GO" id="GO:0006508">
    <property type="term" value="P:proteolysis"/>
    <property type="evidence" value="ECO:0007669"/>
    <property type="project" value="UniProtKB-KW"/>
</dbReference>
<evidence type="ECO:0000256" key="4">
    <source>
        <dbReference type="ARBA" id="ARBA00022685"/>
    </source>
</evidence>
<evidence type="ECO:0000256" key="12">
    <source>
        <dbReference type="PIRSR" id="PIRSR601384-2"/>
    </source>
</evidence>
<keyword evidence="10" id="KW-0865">Zymogen</keyword>
<dbReference type="InterPro" id="IPR024079">
    <property type="entry name" value="MetalloPept_cat_dom_sf"/>
</dbReference>
<dbReference type="AlphaFoldDB" id="A0A0D7BQE4"/>